<evidence type="ECO:0000313" key="2">
    <source>
        <dbReference type="EMBL" id="KWE12715.1"/>
    </source>
</evidence>
<dbReference type="InterPro" id="IPR011008">
    <property type="entry name" value="Dimeric_a/b-barrel"/>
</dbReference>
<dbReference type="PANTHER" id="PTHR41521">
    <property type="match status" value="1"/>
</dbReference>
<sequence>MPAYVHVNLRIIDPAKQVALAPRFQAALKEEGGKILHFGPVAQILEGDEEPLPMAGVFEFPTLAQALAFYNSERYAPIKAERQEAQQARMFIVETQS</sequence>
<evidence type="ECO:0000259" key="1">
    <source>
        <dbReference type="Pfam" id="PF07045"/>
    </source>
</evidence>
<name>A0A107F3X2_9BURK</name>
<dbReference type="PANTHER" id="PTHR41521:SF4">
    <property type="entry name" value="BLR0684 PROTEIN"/>
    <property type="match status" value="1"/>
</dbReference>
<dbReference type="InterPro" id="IPR010753">
    <property type="entry name" value="DUF1330"/>
</dbReference>
<dbReference type="OrthoDB" id="516779at2"/>
<proteinExistence type="predicted"/>
<gene>
    <name evidence="2" type="ORF">WL73_31460</name>
</gene>
<protein>
    <recommendedName>
        <fullName evidence="1">DUF1330 domain-containing protein</fullName>
    </recommendedName>
</protein>
<evidence type="ECO:0000313" key="3">
    <source>
        <dbReference type="Proteomes" id="UP000062998"/>
    </source>
</evidence>
<dbReference type="AlphaFoldDB" id="A0A107F3X2"/>
<accession>A0A107F3X2</accession>
<dbReference type="SUPFAM" id="SSF54909">
    <property type="entry name" value="Dimeric alpha+beta barrel"/>
    <property type="match status" value="1"/>
</dbReference>
<feature type="domain" description="DUF1330" evidence="1">
    <location>
        <begin position="2"/>
        <end position="95"/>
    </location>
</feature>
<dbReference type="RefSeq" id="WP_059962051.1">
    <property type="nucleotide sequence ID" value="NZ_CP013464.1"/>
</dbReference>
<dbReference type="Pfam" id="PF07045">
    <property type="entry name" value="DUF1330"/>
    <property type="match status" value="1"/>
</dbReference>
<dbReference type="Gene3D" id="3.30.70.100">
    <property type="match status" value="1"/>
</dbReference>
<organism evidence="2 3">
    <name type="scientific">Burkholderia ubonensis</name>
    <dbReference type="NCBI Taxonomy" id="101571"/>
    <lineage>
        <taxon>Bacteria</taxon>
        <taxon>Pseudomonadati</taxon>
        <taxon>Pseudomonadota</taxon>
        <taxon>Betaproteobacteria</taxon>
        <taxon>Burkholderiales</taxon>
        <taxon>Burkholderiaceae</taxon>
        <taxon>Burkholderia</taxon>
        <taxon>Burkholderia cepacia complex</taxon>
    </lineage>
</organism>
<reference evidence="2 3" key="1">
    <citation type="submission" date="2015-11" db="EMBL/GenBank/DDBJ databases">
        <title>Expanding the genomic diversity of Burkholderia species for the development of highly accurate diagnostics.</title>
        <authorList>
            <person name="Sahl J."/>
            <person name="Keim P."/>
            <person name="Wagner D."/>
        </authorList>
    </citation>
    <scope>NUCLEOTIDE SEQUENCE [LARGE SCALE GENOMIC DNA]</scope>
    <source>
        <strain evidence="2 3">MSMB2167WGS</strain>
    </source>
</reference>
<dbReference type="EMBL" id="LPIX01000011">
    <property type="protein sequence ID" value="KWE12715.1"/>
    <property type="molecule type" value="Genomic_DNA"/>
</dbReference>
<comment type="caution">
    <text evidence="2">The sequence shown here is derived from an EMBL/GenBank/DDBJ whole genome shotgun (WGS) entry which is preliminary data.</text>
</comment>
<dbReference type="Proteomes" id="UP000062998">
    <property type="component" value="Unassembled WGS sequence"/>
</dbReference>